<keyword evidence="2" id="KW-1185">Reference proteome</keyword>
<evidence type="ECO:0000313" key="1">
    <source>
        <dbReference type="EMBL" id="KAI4464946.1"/>
    </source>
</evidence>
<dbReference type="Proteomes" id="UP001056778">
    <property type="component" value="Chromosome 3"/>
</dbReference>
<organism evidence="1 2">
    <name type="scientific">Holotrichia oblita</name>
    <name type="common">Chafer beetle</name>
    <dbReference type="NCBI Taxonomy" id="644536"/>
    <lineage>
        <taxon>Eukaryota</taxon>
        <taxon>Metazoa</taxon>
        <taxon>Ecdysozoa</taxon>
        <taxon>Arthropoda</taxon>
        <taxon>Hexapoda</taxon>
        <taxon>Insecta</taxon>
        <taxon>Pterygota</taxon>
        <taxon>Neoptera</taxon>
        <taxon>Endopterygota</taxon>
        <taxon>Coleoptera</taxon>
        <taxon>Polyphaga</taxon>
        <taxon>Scarabaeiformia</taxon>
        <taxon>Scarabaeidae</taxon>
        <taxon>Melolonthinae</taxon>
        <taxon>Holotrichia</taxon>
    </lineage>
</organism>
<dbReference type="EMBL" id="CM043017">
    <property type="protein sequence ID" value="KAI4464946.1"/>
    <property type="molecule type" value="Genomic_DNA"/>
</dbReference>
<proteinExistence type="predicted"/>
<name>A0ACB9TDL6_HOLOL</name>
<reference evidence="1" key="1">
    <citation type="submission" date="2022-04" db="EMBL/GenBank/DDBJ databases">
        <title>Chromosome-scale genome assembly of Holotrichia oblita Faldermann.</title>
        <authorList>
            <person name="Rongchong L."/>
        </authorList>
    </citation>
    <scope>NUCLEOTIDE SEQUENCE</scope>
    <source>
        <strain evidence="1">81SQS9</strain>
    </source>
</reference>
<comment type="caution">
    <text evidence="1">The sequence shown here is derived from an EMBL/GenBank/DDBJ whole genome shotgun (WGS) entry which is preliminary data.</text>
</comment>
<protein>
    <submittedName>
        <fullName evidence="1">Uncharacterized protein</fullName>
    </submittedName>
</protein>
<evidence type="ECO:0000313" key="2">
    <source>
        <dbReference type="Proteomes" id="UP001056778"/>
    </source>
</evidence>
<sequence length="416" mass="44511">MPIPQALLPINGPGSDLISAKNLSTINWLLGFEESRPPLLVGVIVDVAVVPPAASTPPISTASTPSRSYTPPPNRDPRIKTPYTPAATLPTPPINTSSPPTTGDDMDLHMFTDEPYSPEDSDPEATTPPLPIADPTQLTNNLPVISNAIKQSSFLDTTLPTQTFKPFTSKFDTIPGLEEPALLPSNNVELQRKMAELDQRIAMHKAEIDNMSQDLVSATASDIGTSALANIALPSNLQQILDSIKTIGAATNETIDTQPSKTVQTSQQDLTIPLMLPKISSRPLTGTAAASQKADGLSPTIPLNLPKIKSKHSATNSPQRVLDEKSTSVLSSLSEEDLIRKAEEMLGETGPVQKKNKDKDIAAPTYNQNFSTIYNTPPPVLLPPSNIINSTTVTPPLKRSKIDLSQPPIPGLEDEC</sequence>
<gene>
    <name evidence="1" type="ORF">MML48_3g00007495</name>
</gene>
<accession>A0ACB9TDL6</accession>